<protein>
    <submittedName>
        <fullName evidence="1">Uncharacterized protein</fullName>
    </submittedName>
</protein>
<dbReference type="EMBL" id="ML735251">
    <property type="protein sequence ID" value="KAE8390840.1"/>
    <property type="molecule type" value="Genomic_DNA"/>
</dbReference>
<proteinExistence type="predicted"/>
<dbReference type="Proteomes" id="UP000326877">
    <property type="component" value="Unassembled WGS sequence"/>
</dbReference>
<gene>
    <name evidence="1" type="ORF">BDV23DRAFT_154507</name>
</gene>
<name>A0A5N6FFF8_PETAA</name>
<evidence type="ECO:0000313" key="1">
    <source>
        <dbReference type="EMBL" id="KAE8390840.1"/>
    </source>
</evidence>
<reference evidence="1" key="1">
    <citation type="submission" date="2019-04" db="EMBL/GenBank/DDBJ databases">
        <title>Friends and foes A comparative genomics studyof 23 Aspergillus species from section Flavi.</title>
        <authorList>
            <consortium name="DOE Joint Genome Institute"/>
            <person name="Kjaerbolling I."/>
            <person name="Vesth T."/>
            <person name="Frisvad J.C."/>
            <person name="Nybo J.L."/>
            <person name="Theobald S."/>
            <person name="Kildgaard S."/>
            <person name="Isbrandt T."/>
            <person name="Kuo A."/>
            <person name="Sato A."/>
            <person name="Lyhne E.K."/>
            <person name="Kogle M.E."/>
            <person name="Wiebenga A."/>
            <person name="Kun R.S."/>
            <person name="Lubbers R.J."/>
            <person name="Makela M.R."/>
            <person name="Barry K."/>
            <person name="Chovatia M."/>
            <person name="Clum A."/>
            <person name="Daum C."/>
            <person name="Haridas S."/>
            <person name="He G."/>
            <person name="LaButti K."/>
            <person name="Lipzen A."/>
            <person name="Mondo S."/>
            <person name="Riley R."/>
            <person name="Salamov A."/>
            <person name="Simmons B.A."/>
            <person name="Magnuson J.K."/>
            <person name="Henrissat B."/>
            <person name="Mortensen U.H."/>
            <person name="Larsen T.O."/>
            <person name="Devries R.P."/>
            <person name="Grigoriev I.V."/>
            <person name="Machida M."/>
            <person name="Baker S.E."/>
            <person name="Andersen M.R."/>
        </authorList>
    </citation>
    <scope>NUCLEOTIDE SEQUENCE [LARGE SCALE GENOMIC DNA]</scope>
    <source>
        <strain evidence="1">IBT 14317</strain>
    </source>
</reference>
<dbReference type="AlphaFoldDB" id="A0A5N6FFF8"/>
<organism evidence="1">
    <name type="scientific">Petromyces alliaceus</name>
    <name type="common">Aspergillus alliaceus</name>
    <dbReference type="NCBI Taxonomy" id="209559"/>
    <lineage>
        <taxon>Eukaryota</taxon>
        <taxon>Fungi</taxon>
        <taxon>Dikarya</taxon>
        <taxon>Ascomycota</taxon>
        <taxon>Pezizomycotina</taxon>
        <taxon>Eurotiomycetes</taxon>
        <taxon>Eurotiomycetidae</taxon>
        <taxon>Eurotiales</taxon>
        <taxon>Aspergillaceae</taxon>
        <taxon>Aspergillus</taxon>
        <taxon>Aspergillus subgen. Circumdati</taxon>
    </lineage>
</organism>
<sequence>MRPQDFFFLLVLGIIFFGPLPLSCSPVLCFFVTRLSFPCLWDFFYLFLLIVVFFFLSLLFSISPEGGTLRDRWRN</sequence>
<accession>A0A5N6FFF8</accession>
<accession>A0A5N7C9M8</accession>